<feature type="compositionally biased region" description="Polar residues" evidence="1">
    <location>
        <begin position="168"/>
        <end position="178"/>
    </location>
</feature>
<feature type="region of interest" description="Disordered" evidence="1">
    <location>
        <begin position="1"/>
        <end position="75"/>
    </location>
</feature>
<evidence type="ECO:0000313" key="3">
    <source>
        <dbReference type="Proteomes" id="UP000452235"/>
    </source>
</evidence>
<organism evidence="2 3">
    <name type="scientific">Aspergillus terreus</name>
    <dbReference type="NCBI Taxonomy" id="33178"/>
    <lineage>
        <taxon>Eukaryota</taxon>
        <taxon>Fungi</taxon>
        <taxon>Dikarya</taxon>
        <taxon>Ascomycota</taxon>
        <taxon>Pezizomycotina</taxon>
        <taxon>Eurotiomycetes</taxon>
        <taxon>Eurotiomycetidae</taxon>
        <taxon>Eurotiales</taxon>
        <taxon>Aspergillaceae</taxon>
        <taxon>Aspergillus</taxon>
        <taxon>Aspergillus subgen. Circumdati</taxon>
    </lineage>
</organism>
<feature type="compositionally biased region" description="Low complexity" evidence="1">
    <location>
        <begin position="1"/>
        <end position="13"/>
    </location>
</feature>
<feature type="compositionally biased region" description="Basic and acidic residues" evidence="1">
    <location>
        <begin position="311"/>
        <end position="322"/>
    </location>
</feature>
<accession>A0A5M3Z2S7</accession>
<gene>
    <name evidence="2" type="ORF">ATEIFO6365_0005040300</name>
</gene>
<dbReference type="PROSITE" id="PS00036">
    <property type="entry name" value="BZIP_BASIC"/>
    <property type="match status" value="1"/>
</dbReference>
<evidence type="ECO:0000256" key="1">
    <source>
        <dbReference type="SAM" id="MobiDB-lite"/>
    </source>
</evidence>
<dbReference type="OrthoDB" id="2247093at2759"/>
<feature type="compositionally biased region" description="Pro residues" evidence="1">
    <location>
        <begin position="243"/>
        <end position="256"/>
    </location>
</feature>
<dbReference type="InterPro" id="IPR004827">
    <property type="entry name" value="bZIP"/>
</dbReference>
<dbReference type="Proteomes" id="UP000452235">
    <property type="component" value="Unassembled WGS sequence"/>
</dbReference>
<name>A0A5M3Z2S7_ASPTE</name>
<dbReference type="GO" id="GO:0003700">
    <property type="term" value="F:DNA-binding transcription factor activity"/>
    <property type="evidence" value="ECO:0007669"/>
    <property type="project" value="InterPro"/>
</dbReference>
<sequence>MSQPSPSSAPLSDDALRPGSRASREKKRPLEEDSSSEAPESLRPRPLSWHPSAPVEPPLRPTQLRSIQVHSILNPPAKTTALVTDTAVPGREGNAALSPHQSPAVRLPSPALHPRRLSASPGMRGRQIIHPASPSTRFVGPGAPYPRKSSASQSPLAQEARPGLYAGSPTSPLTTDVASVTPVPVSGHPQSMPLSMQSTPTFHSHRTSANPTPNPSSQETSPSTPVSTYSQFGRSSPAISGAPVPPPGPGYPPPPFGTMDPATRLPPGTAGGRPTREETPLIGAPAQPENPPLPGMIPCILDLKSGSSSQAEKRKANSDASRRFRNRKRNEMQMEQKITAQQDEIRKQSDALQRQSQEIQALLQERDFYRAERDFYREHVARLVPASQLPTRPASPQRSDQAFQSPLEKDRESAGWPVDAPAGPPLPPARPPGTWSSAPSAYATTTQAHTQRGDESMRSLPQFPGPWPRS</sequence>
<dbReference type="AlphaFoldDB" id="A0A5M3Z2S7"/>
<comment type="caution">
    <text evidence="2">The sequence shown here is derived from an EMBL/GenBank/DDBJ whole genome shotgun (WGS) entry which is preliminary data.</text>
</comment>
<dbReference type="EMBL" id="BLJY01000005">
    <property type="protein sequence ID" value="GFF16213.1"/>
    <property type="molecule type" value="Genomic_DNA"/>
</dbReference>
<proteinExistence type="predicted"/>
<evidence type="ECO:0000313" key="2">
    <source>
        <dbReference type="EMBL" id="GFF16213.1"/>
    </source>
</evidence>
<dbReference type="VEuPathDB" id="FungiDB:ATEG_05334"/>
<protein>
    <submittedName>
        <fullName evidence="2">Uncharacterized protein</fullName>
    </submittedName>
</protein>
<feature type="region of interest" description="Disordered" evidence="1">
    <location>
        <begin position="87"/>
        <end position="355"/>
    </location>
</feature>
<feature type="compositionally biased region" description="Polar residues" evidence="1">
    <location>
        <begin position="188"/>
        <end position="234"/>
    </location>
</feature>
<feature type="compositionally biased region" description="Pro residues" evidence="1">
    <location>
        <begin position="422"/>
        <end position="431"/>
    </location>
</feature>
<feature type="compositionally biased region" description="Polar residues" evidence="1">
    <location>
        <begin position="434"/>
        <end position="450"/>
    </location>
</feature>
<reference evidence="2 3" key="1">
    <citation type="submission" date="2020-01" db="EMBL/GenBank/DDBJ databases">
        <title>Aspergillus terreus IFO 6365 whole genome shotgun sequence.</title>
        <authorList>
            <person name="Kanamasa S."/>
            <person name="Takahashi H."/>
        </authorList>
    </citation>
    <scope>NUCLEOTIDE SEQUENCE [LARGE SCALE GENOMIC DNA]</scope>
    <source>
        <strain evidence="2 3">IFO 6365</strain>
    </source>
</reference>
<keyword evidence="3" id="KW-1185">Reference proteome</keyword>
<feature type="region of interest" description="Disordered" evidence="1">
    <location>
        <begin position="384"/>
        <end position="470"/>
    </location>
</feature>
<feature type="compositionally biased region" description="Polar residues" evidence="1">
    <location>
        <begin position="388"/>
        <end position="404"/>
    </location>
</feature>